<evidence type="ECO:0000256" key="3">
    <source>
        <dbReference type="ARBA" id="ARBA00009677"/>
    </source>
</evidence>
<evidence type="ECO:0000256" key="7">
    <source>
        <dbReference type="SAM" id="Coils"/>
    </source>
</evidence>
<gene>
    <name evidence="10" type="primary">flgK</name>
    <name evidence="10" type="ORF">NUH88_02130</name>
</gene>
<sequence length="490" mass="52428">MSISSALLAATSGLAASQSRIDVVSRNVANATNDDYTRKSQEVTTRIIGGQAQGVDVGVIERSVNEGLLEDLRTQEATVAELETLDAYLERLVEAFGRPGDNDSISAKITDLKETIQALSIAPELGANQAEVLRAAEAVATEFQNITDTINDLRKEADRAIADTVELVNTALENIDTLNDEIATRKTEGRTTADLEDSRDKFVQELSQYMNINVIERSNGELTILTGDSRLLLDDTTFPLTFTETALFTSTTTGQPLQIEDGLAGTATNPDISSEVSGGDGTLAGLLRIRDTLLVEAQDQLDTLAHELANDLDTFTINGTTAVLNLFVDGAGNVPADALGNEQGFAEVIQVNPDVLATPSYLVTGDTTDGANTYVAIGSGDHRIANAMLDVFQATQTFVSGFGLTASNSIEGFAAELVGFQANQHASFESQLTFETNYRDTIEQAYRDESGVNTDEELAKLIELEAAFAASARVLQSVQTALDELVNIIR</sequence>
<keyword evidence="6" id="KW-0975">Bacterial flagellum</keyword>
<evidence type="ECO:0000256" key="6">
    <source>
        <dbReference type="ARBA" id="ARBA00023143"/>
    </source>
</evidence>
<dbReference type="Pfam" id="PF22638">
    <property type="entry name" value="FlgK_D1"/>
    <property type="match status" value="1"/>
</dbReference>
<dbReference type="Pfam" id="PF06429">
    <property type="entry name" value="Flg_bbr_C"/>
    <property type="match status" value="1"/>
</dbReference>
<proteinExistence type="inferred from homology"/>
<accession>A0A9J7AVK5</accession>
<feature type="domain" description="Flagellar basal-body/hook protein C-terminal" evidence="8">
    <location>
        <begin position="449"/>
        <end position="487"/>
    </location>
</feature>
<dbReference type="InterPro" id="IPR010930">
    <property type="entry name" value="Flg_bb/hook_C_dom"/>
</dbReference>
<dbReference type="GO" id="GO:0005576">
    <property type="term" value="C:extracellular region"/>
    <property type="evidence" value="ECO:0007669"/>
    <property type="project" value="UniProtKB-SubCell"/>
</dbReference>
<evidence type="ECO:0000256" key="4">
    <source>
        <dbReference type="ARBA" id="ARBA00016244"/>
    </source>
</evidence>
<keyword evidence="10" id="KW-0969">Cilium</keyword>
<evidence type="ECO:0000259" key="8">
    <source>
        <dbReference type="Pfam" id="PF06429"/>
    </source>
</evidence>
<feature type="coiled-coil region" evidence="7">
    <location>
        <begin position="136"/>
        <end position="163"/>
    </location>
</feature>
<dbReference type="NCBIfam" id="TIGR02492">
    <property type="entry name" value="flgK_ends"/>
    <property type="match status" value="1"/>
</dbReference>
<reference evidence="10" key="1">
    <citation type="submission" date="2022-08" db="EMBL/GenBank/DDBJ databases">
        <title>Nisaea acidiphila sp. nov., isolated from a marine algal debris and emended description of the genus Nisaea Urios et al. 2008.</title>
        <authorList>
            <person name="Kwon K."/>
        </authorList>
    </citation>
    <scope>NUCLEOTIDE SEQUENCE</scope>
    <source>
        <strain evidence="10">MEBiC11861</strain>
    </source>
</reference>
<dbReference type="RefSeq" id="WP_257769673.1">
    <property type="nucleotide sequence ID" value="NZ_CP102480.1"/>
</dbReference>
<dbReference type="GO" id="GO:0009424">
    <property type="term" value="C:bacterial-type flagellum hook"/>
    <property type="evidence" value="ECO:0007669"/>
    <property type="project" value="InterPro"/>
</dbReference>
<keyword evidence="7" id="KW-0175">Coiled coil</keyword>
<evidence type="ECO:0000313" key="10">
    <source>
        <dbReference type="EMBL" id="UUX50497.1"/>
    </source>
</evidence>
<dbReference type="InterPro" id="IPR002371">
    <property type="entry name" value="FlgK"/>
</dbReference>
<evidence type="ECO:0000259" key="9">
    <source>
        <dbReference type="Pfam" id="PF22638"/>
    </source>
</evidence>
<keyword evidence="10" id="KW-0966">Cell projection</keyword>
<keyword evidence="5" id="KW-0964">Secreted</keyword>
<evidence type="ECO:0000256" key="1">
    <source>
        <dbReference type="ARBA" id="ARBA00004365"/>
    </source>
</evidence>
<comment type="similarity">
    <text evidence="3">Belongs to the flagella basal body rod proteins family.</text>
</comment>
<dbReference type="AlphaFoldDB" id="A0A9J7AVK5"/>
<dbReference type="SUPFAM" id="SSF64518">
    <property type="entry name" value="Phase 1 flagellin"/>
    <property type="match status" value="1"/>
</dbReference>
<keyword evidence="10" id="KW-0282">Flagellum</keyword>
<dbReference type="EMBL" id="CP102480">
    <property type="protein sequence ID" value="UUX50497.1"/>
    <property type="molecule type" value="Genomic_DNA"/>
</dbReference>
<dbReference type="Proteomes" id="UP001060336">
    <property type="component" value="Chromosome"/>
</dbReference>
<dbReference type="PANTHER" id="PTHR30033:SF1">
    <property type="entry name" value="FLAGELLAR HOOK-ASSOCIATED PROTEIN 1"/>
    <property type="match status" value="1"/>
</dbReference>
<dbReference type="PANTHER" id="PTHR30033">
    <property type="entry name" value="FLAGELLAR HOOK-ASSOCIATED PROTEIN 1"/>
    <property type="match status" value="1"/>
</dbReference>
<organism evidence="10 11">
    <name type="scientific">Nisaea acidiphila</name>
    <dbReference type="NCBI Taxonomy" id="1862145"/>
    <lineage>
        <taxon>Bacteria</taxon>
        <taxon>Pseudomonadati</taxon>
        <taxon>Pseudomonadota</taxon>
        <taxon>Alphaproteobacteria</taxon>
        <taxon>Rhodospirillales</taxon>
        <taxon>Thalassobaculaceae</taxon>
        <taxon>Nisaea</taxon>
    </lineage>
</organism>
<dbReference type="GO" id="GO:0005198">
    <property type="term" value="F:structural molecule activity"/>
    <property type="evidence" value="ECO:0007669"/>
    <property type="project" value="InterPro"/>
</dbReference>
<dbReference type="InterPro" id="IPR053927">
    <property type="entry name" value="FlgK_helical"/>
</dbReference>
<dbReference type="GO" id="GO:0044780">
    <property type="term" value="P:bacterial-type flagellum assembly"/>
    <property type="evidence" value="ECO:0007669"/>
    <property type="project" value="InterPro"/>
</dbReference>
<comment type="subcellular location">
    <subcellularLocation>
        <location evidence="1">Bacterial flagellum</location>
    </subcellularLocation>
    <subcellularLocation>
        <location evidence="2">Secreted</location>
    </subcellularLocation>
</comment>
<evidence type="ECO:0000313" key="11">
    <source>
        <dbReference type="Proteomes" id="UP001060336"/>
    </source>
</evidence>
<feature type="domain" description="Flagellar hook-associated protein FlgK helical" evidence="9">
    <location>
        <begin position="101"/>
        <end position="321"/>
    </location>
</feature>
<protein>
    <recommendedName>
        <fullName evidence="4">Flagellar hook-associated protein 1</fullName>
    </recommendedName>
</protein>
<name>A0A9J7AVK5_9PROT</name>
<evidence type="ECO:0000256" key="5">
    <source>
        <dbReference type="ARBA" id="ARBA00022525"/>
    </source>
</evidence>
<dbReference type="KEGG" id="naci:NUH88_02130"/>
<evidence type="ECO:0000256" key="2">
    <source>
        <dbReference type="ARBA" id="ARBA00004613"/>
    </source>
</evidence>
<keyword evidence="11" id="KW-1185">Reference proteome</keyword>